<protein>
    <submittedName>
        <fullName evidence="2">Uncharacterized protein</fullName>
    </submittedName>
</protein>
<dbReference type="AlphaFoldDB" id="A0A8A4TQT8"/>
<keyword evidence="1" id="KW-0472">Membrane</keyword>
<reference evidence="2" key="1">
    <citation type="submission" date="2021-03" db="EMBL/GenBank/DDBJ databases">
        <title>Acanthopleuribacteraceae sp. M133.</title>
        <authorList>
            <person name="Wang G."/>
        </authorList>
    </citation>
    <scope>NUCLEOTIDE SEQUENCE</scope>
    <source>
        <strain evidence="2">M133</strain>
    </source>
</reference>
<keyword evidence="1" id="KW-0812">Transmembrane</keyword>
<evidence type="ECO:0000256" key="1">
    <source>
        <dbReference type="SAM" id="Phobius"/>
    </source>
</evidence>
<sequence length="109" mass="12022">MVDDLAKERRALLWELVCMSLITFALLGTLWLLYATLIQVAVLFPPGGRNIDWGDARLAAAMARPSGWLVILLLAGMPTGFAVFALVLVRFCFLPRRDGSWSQGNSTKV</sequence>
<name>A0A8A4TQT8_SULCO</name>
<dbReference type="EMBL" id="CP071793">
    <property type="protein sequence ID" value="QTD51452.1"/>
    <property type="molecule type" value="Genomic_DNA"/>
</dbReference>
<gene>
    <name evidence="2" type="ORF">J3U87_03195</name>
</gene>
<organism evidence="2 3">
    <name type="scientific">Sulfidibacter corallicola</name>
    <dbReference type="NCBI Taxonomy" id="2818388"/>
    <lineage>
        <taxon>Bacteria</taxon>
        <taxon>Pseudomonadati</taxon>
        <taxon>Acidobacteriota</taxon>
        <taxon>Holophagae</taxon>
        <taxon>Acanthopleuribacterales</taxon>
        <taxon>Acanthopleuribacteraceae</taxon>
        <taxon>Sulfidibacter</taxon>
    </lineage>
</organism>
<feature type="transmembrane region" description="Helical" evidence="1">
    <location>
        <begin position="12"/>
        <end position="34"/>
    </location>
</feature>
<feature type="transmembrane region" description="Helical" evidence="1">
    <location>
        <begin position="68"/>
        <end position="93"/>
    </location>
</feature>
<evidence type="ECO:0000313" key="3">
    <source>
        <dbReference type="Proteomes" id="UP000663929"/>
    </source>
</evidence>
<dbReference type="RefSeq" id="WP_237381580.1">
    <property type="nucleotide sequence ID" value="NZ_CP071793.1"/>
</dbReference>
<keyword evidence="3" id="KW-1185">Reference proteome</keyword>
<dbReference type="KEGG" id="scor:J3U87_03195"/>
<accession>A0A8A4TQT8</accession>
<evidence type="ECO:0000313" key="2">
    <source>
        <dbReference type="EMBL" id="QTD51452.1"/>
    </source>
</evidence>
<keyword evidence="1" id="KW-1133">Transmembrane helix</keyword>
<proteinExistence type="predicted"/>
<dbReference type="Proteomes" id="UP000663929">
    <property type="component" value="Chromosome"/>
</dbReference>